<evidence type="ECO:0000313" key="1">
    <source>
        <dbReference type="EMBL" id="KIJ38142.1"/>
    </source>
</evidence>
<reference evidence="1 2" key="1">
    <citation type="submission" date="2014-06" db="EMBL/GenBank/DDBJ databases">
        <title>Evolutionary Origins and Diversification of the Mycorrhizal Mutualists.</title>
        <authorList>
            <consortium name="DOE Joint Genome Institute"/>
            <consortium name="Mycorrhizal Genomics Consortium"/>
            <person name="Kohler A."/>
            <person name="Kuo A."/>
            <person name="Nagy L.G."/>
            <person name="Floudas D."/>
            <person name="Copeland A."/>
            <person name="Barry K.W."/>
            <person name="Cichocki N."/>
            <person name="Veneault-Fourrey C."/>
            <person name="LaButti K."/>
            <person name="Lindquist E.A."/>
            <person name="Lipzen A."/>
            <person name="Lundell T."/>
            <person name="Morin E."/>
            <person name="Murat C."/>
            <person name="Riley R."/>
            <person name="Ohm R."/>
            <person name="Sun H."/>
            <person name="Tunlid A."/>
            <person name="Henrissat B."/>
            <person name="Grigoriev I.V."/>
            <person name="Hibbett D.S."/>
            <person name="Martin F."/>
        </authorList>
    </citation>
    <scope>NUCLEOTIDE SEQUENCE [LARGE SCALE GENOMIC DNA]</scope>
    <source>
        <strain evidence="1 2">SS14</strain>
    </source>
</reference>
<dbReference type="HOGENOM" id="CLU_2110546_0_0_1"/>
<name>A0A0C9V9B2_SPHS4</name>
<protein>
    <submittedName>
        <fullName evidence="1">Uncharacterized protein</fullName>
    </submittedName>
</protein>
<evidence type="ECO:0000313" key="2">
    <source>
        <dbReference type="Proteomes" id="UP000054279"/>
    </source>
</evidence>
<sequence>MDLYFHERYQAQILTVKENGWEEIRSIVQERKRVLEESEEQACSLAELALQQVYYKTGKALEKANEVHDDMISFRKTITSLVSCKDEFDIIVSGMGLQEYEHMYDAKGLSWQGLY</sequence>
<keyword evidence="2" id="KW-1185">Reference proteome</keyword>
<accession>A0A0C9V9B2</accession>
<dbReference type="AlphaFoldDB" id="A0A0C9V9B2"/>
<dbReference type="Proteomes" id="UP000054279">
    <property type="component" value="Unassembled WGS sequence"/>
</dbReference>
<gene>
    <name evidence="1" type="ORF">M422DRAFT_259294</name>
</gene>
<proteinExistence type="predicted"/>
<dbReference type="EMBL" id="KN837163">
    <property type="protein sequence ID" value="KIJ38142.1"/>
    <property type="molecule type" value="Genomic_DNA"/>
</dbReference>
<organism evidence="1 2">
    <name type="scientific">Sphaerobolus stellatus (strain SS14)</name>
    <dbReference type="NCBI Taxonomy" id="990650"/>
    <lineage>
        <taxon>Eukaryota</taxon>
        <taxon>Fungi</taxon>
        <taxon>Dikarya</taxon>
        <taxon>Basidiomycota</taxon>
        <taxon>Agaricomycotina</taxon>
        <taxon>Agaricomycetes</taxon>
        <taxon>Phallomycetidae</taxon>
        <taxon>Geastrales</taxon>
        <taxon>Sphaerobolaceae</taxon>
        <taxon>Sphaerobolus</taxon>
    </lineage>
</organism>